<dbReference type="Proteomes" id="UP000887159">
    <property type="component" value="Unassembled WGS sequence"/>
</dbReference>
<reference evidence="1" key="1">
    <citation type="submission" date="2020-08" db="EMBL/GenBank/DDBJ databases">
        <title>Multicomponent nature underlies the extraordinary mechanical properties of spider dragline silk.</title>
        <authorList>
            <person name="Kono N."/>
            <person name="Nakamura H."/>
            <person name="Mori M."/>
            <person name="Yoshida Y."/>
            <person name="Ohtoshi R."/>
            <person name="Malay A.D."/>
            <person name="Moran D.A.P."/>
            <person name="Tomita M."/>
            <person name="Numata K."/>
            <person name="Arakawa K."/>
        </authorList>
    </citation>
    <scope>NUCLEOTIDE SEQUENCE</scope>
</reference>
<protein>
    <submittedName>
        <fullName evidence="1">Putative RNA-directed DNA polymerase from transposon X-element</fullName>
    </submittedName>
</protein>
<proteinExistence type="predicted"/>
<dbReference type="PANTHER" id="PTHR33481:SF1">
    <property type="entry name" value="ENDONUCLEASE_EXONUCLEASE_PHOSPHATASE DOMAIN-CONTAINING PROTEIN-RELATED"/>
    <property type="match status" value="1"/>
</dbReference>
<accession>A0A8X6S9Z6</accession>
<comment type="caution">
    <text evidence="1">The sequence shown here is derived from an EMBL/GenBank/DDBJ whole genome shotgun (WGS) entry which is preliminary data.</text>
</comment>
<gene>
    <name evidence="1" type="primary">X-elementORF2_272</name>
    <name evidence="1" type="ORF">TNCV_5086501</name>
</gene>
<keyword evidence="1" id="KW-0695">RNA-directed DNA polymerase</keyword>
<dbReference type="GO" id="GO:0003964">
    <property type="term" value="F:RNA-directed DNA polymerase activity"/>
    <property type="evidence" value="ECO:0007669"/>
    <property type="project" value="UniProtKB-KW"/>
</dbReference>
<name>A0A8X6S9Z6_TRICX</name>
<keyword evidence="1" id="KW-0808">Transferase</keyword>
<keyword evidence="2" id="KW-1185">Reference proteome</keyword>
<dbReference type="PANTHER" id="PTHR33481">
    <property type="entry name" value="REVERSE TRANSCRIPTASE"/>
    <property type="match status" value="1"/>
</dbReference>
<dbReference type="EMBL" id="BMAU01021272">
    <property type="protein sequence ID" value="GFY07465.1"/>
    <property type="molecule type" value="Genomic_DNA"/>
</dbReference>
<evidence type="ECO:0000313" key="1">
    <source>
        <dbReference type="EMBL" id="GFY07465.1"/>
    </source>
</evidence>
<sequence length="198" mass="22493">MISPSKSSCVHFCRKRNLHPDPSIHIGNIQIPVVSEVRFLGVIFDCKLTFLPHVLYLRKKCERSLNIIKVLSNTLWGVDRVSLLRVYQALILSRLDYGCVVYGSARASALKRLDTVHHSALRICSGAFRTSPATSLFVVCHQPPLELRRRQLSANYFIRAMSVPSHPLNPFLLPLVSTDCMKPVHLTSNLFQNEQRLF</sequence>
<evidence type="ECO:0000313" key="2">
    <source>
        <dbReference type="Proteomes" id="UP000887159"/>
    </source>
</evidence>
<dbReference type="AlphaFoldDB" id="A0A8X6S9Z6"/>
<keyword evidence="1" id="KW-0548">Nucleotidyltransferase</keyword>
<organism evidence="1 2">
    <name type="scientific">Trichonephila clavipes</name>
    <name type="common">Golden silk orbweaver</name>
    <name type="synonym">Nephila clavipes</name>
    <dbReference type="NCBI Taxonomy" id="2585209"/>
    <lineage>
        <taxon>Eukaryota</taxon>
        <taxon>Metazoa</taxon>
        <taxon>Ecdysozoa</taxon>
        <taxon>Arthropoda</taxon>
        <taxon>Chelicerata</taxon>
        <taxon>Arachnida</taxon>
        <taxon>Araneae</taxon>
        <taxon>Araneomorphae</taxon>
        <taxon>Entelegynae</taxon>
        <taxon>Araneoidea</taxon>
        <taxon>Nephilidae</taxon>
        <taxon>Trichonephila</taxon>
    </lineage>
</organism>